<dbReference type="InterPro" id="IPR005846">
    <property type="entry name" value="A-D-PHexomutase_a/b/a-III"/>
</dbReference>
<evidence type="ECO:0000313" key="13">
    <source>
        <dbReference type="Proteomes" id="UP000247832"/>
    </source>
</evidence>
<proteinExistence type="inferred from homology"/>
<evidence type="ECO:0000259" key="9">
    <source>
        <dbReference type="Pfam" id="PF02878"/>
    </source>
</evidence>
<dbReference type="Pfam" id="PF02879">
    <property type="entry name" value="PGM_PMM_II"/>
    <property type="match status" value="1"/>
</dbReference>
<feature type="domain" description="Alpha-D-phosphohexomutase alpha/beta/alpha" evidence="9">
    <location>
        <begin position="141"/>
        <end position="224"/>
    </location>
</feature>
<dbReference type="CDD" id="cd05799">
    <property type="entry name" value="PGM2"/>
    <property type="match status" value="1"/>
</dbReference>
<comment type="cofactor">
    <cofactor evidence="1">
        <name>Mg(2+)</name>
        <dbReference type="ChEBI" id="CHEBI:18420"/>
    </cofactor>
</comment>
<feature type="compositionally biased region" description="Low complexity" evidence="7">
    <location>
        <begin position="111"/>
        <end position="127"/>
    </location>
</feature>
<feature type="region of interest" description="Disordered" evidence="7">
    <location>
        <begin position="106"/>
        <end position="142"/>
    </location>
</feature>
<evidence type="ECO:0000259" key="8">
    <source>
        <dbReference type="Pfam" id="PF00408"/>
    </source>
</evidence>
<dbReference type="GO" id="GO:0008973">
    <property type="term" value="F:phosphopentomutase activity"/>
    <property type="evidence" value="ECO:0007669"/>
    <property type="project" value="TreeGrafter"/>
</dbReference>
<dbReference type="EMBL" id="QJVD01000020">
    <property type="protein sequence ID" value="PYI65845.1"/>
    <property type="molecule type" value="Genomic_DNA"/>
</dbReference>
<evidence type="ECO:0000256" key="6">
    <source>
        <dbReference type="ARBA" id="ARBA00023235"/>
    </source>
</evidence>
<dbReference type="InterPro" id="IPR016066">
    <property type="entry name" value="A-D-PHexomutase_CS"/>
</dbReference>
<evidence type="ECO:0000313" key="12">
    <source>
        <dbReference type="EMBL" id="PYI65845.1"/>
    </source>
</evidence>
<feature type="domain" description="Alpha-D-phosphohexomutase C-terminal" evidence="8">
    <location>
        <begin position="572"/>
        <end position="596"/>
    </location>
</feature>
<dbReference type="InterPro" id="IPR005843">
    <property type="entry name" value="A-D-PHexomutase_C"/>
</dbReference>
<dbReference type="GO" id="GO:0006166">
    <property type="term" value="P:purine ribonucleoside salvage"/>
    <property type="evidence" value="ECO:0007669"/>
    <property type="project" value="TreeGrafter"/>
</dbReference>
<dbReference type="GO" id="GO:0000287">
    <property type="term" value="F:magnesium ion binding"/>
    <property type="evidence" value="ECO:0007669"/>
    <property type="project" value="InterPro"/>
</dbReference>
<keyword evidence="4" id="KW-0479">Metal-binding</keyword>
<feature type="domain" description="Alpha-D-phosphohexomutase alpha/beta/alpha" evidence="11">
    <location>
        <begin position="389"/>
        <end position="507"/>
    </location>
</feature>
<dbReference type="Proteomes" id="UP000247832">
    <property type="component" value="Unassembled WGS sequence"/>
</dbReference>
<dbReference type="PANTHER" id="PTHR45745">
    <property type="entry name" value="PHOSPHOMANNOMUTASE 45A"/>
    <property type="match status" value="1"/>
</dbReference>
<evidence type="ECO:0000256" key="5">
    <source>
        <dbReference type="ARBA" id="ARBA00022842"/>
    </source>
</evidence>
<dbReference type="SUPFAM" id="SSF55957">
    <property type="entry name" value="Phosphoglucomutase, C-terminal domain"/>
    <property type="match status" value="1"/>
</dbReference>
<gene>
    <name evidence="12" type="ORF">CVV68_16600</name>
</gene>
<dbReference type="PROSITE" id="PS00710">
    <property type="entry name" value="PGM_PMM"/>
    <property type="match status" value="1"/>
</dbReference>
<dbReference type="OrthoDB" id="9806956at2"/>
<reference evidence="12 13" key="1">
    <citation type="submission" date="2018-05" db="EMBL/GenBank/DDBJ databases">
        <title>Genetic diversity of glacier-inhabiting Cryobacterium bacteria in China and description of Cryobacterium mengkeensis sp. nov. and Arthrobacter glacialis sp. nov.</title>
        <authorList>
            <person name="Liu Q."/>
            <person name="Xin Y.-H."/>
        </authorList>
    </citation>
    <scope>NUCLEOTIDE SEQUENCE [LARGE SCALE GENOMIC DNA]</scope>
    <source>
        <strain evidence="12 13">LI2</strain>
    </source>
</reference>
<feature type="region of interest" description="Disordered" evidence="7">
    <location>
        <begin position="1"/>
        <end position="34"/>
    </location>
</feature>
<dbReference type="Pfam" id="PF02880">
    <property type="entry name" value="PGM_PMM_III"/>
    <property type="match status" value="1"/>
</dbReference>
<comment type="similarity">
    <text evidence="2">Belongs to the phosphohexose mutase family.</text>
</comment>
<evidence type="ECO:0000259" key="10">
    <source>
        <dbReference type="Pfam" id="PF02879"/>
    </source>
</evidence>
<evidence type="ECO:0000256" key="2">
    <source>
        <dbReference type="ARBA" id="ARBA00010231"/>
    </source>
</evidence>
<keyword evidence="6" id="KW-0413">Isomerase</keyword>
<feature type="compositionally biased region" description="Low complexity" evidence="7">
    <location>
        <begin position="9"/>
        <end position="34"/>
    </location>
</feature>
<dbReference type="Pfam" id="PF02878">
    <property type="entry name" value="PGM_PMM_I"/>
    <property type="match status" value="1"/>
</dbReference>
<evidence type="ECO:0000256" key="3">
    <source>
        <dbReference type="ARBA" id="ARBA00022553"/>
    </source>
</evidence>
<evidence type="ECO:0000259" key="11">
    <source>
        <dbReference type="Pfam" id="PF02880"/>
    </source>
</evidence>
<dbReference type="InterPro" id="IPR016055">
    <property type="entry name" value="A-D-PHexomutase_a/b/a-I/II/III"/>
</dbReference>
<dbReference type="RefSeq" id="WP_110502121.1">
    <property type="nucleotide sequence ID" value="NZ_QJVD01000020.1"/>
</dbReference>
<keyword evidence="5" id="KW-0460">Magnesium</keyword>
<dbReference type="Gene3D" id="3.40.120.10">
    <property type="entry name" value="Alpha-D-Glucose-1,6-Bisphosphate, subunit A, domain 3"/>
    <property type="match status" value="3"/>
</dbReference>
<accession>A0A2V5L3L0</accession>
<evidence type="ECO:0000256" key="4">
    <source>
        <dbReference type="ARBA" id="ARBA00022723"/>
    </source>
</evidence>
<evidence type="ECO:0000256" key="7">
    <source>
        <dbReference type="SAM" id="MobiDB-lite"/>
    </source>
</evidence>
<dbReference type="Gene3D" id="3.30.310.50">
    <property type="entry name" value="Alpha-D-phosphohexomutase, C-terminal domain"/>
    <property type="match status" value="1"/>
</dbReference>
<dbReference type="InterPro" id="IPR005841">
    <property type="entry name" value="Alpha-D-phosphohexomutase_SF"/>
</dbReference>
<protein>
    <submittedName>
        <fullName evidence="12">Phosphomannomutase</fullName>
    </submittedName>
</protein>
<dbReference type="Pfam" id="PF00408">
    <property type="entry name" value="PGM_PMM_IV"/>
    <property type="match status" value="1"/>
</dbReference>
<feature type="domain" description="Alpha-D-phosphohexomutase alpha/beta/alpha" evidence="10">
    <location>
        <begin position="274"/>
        <end position="374"/>
    </location>
</feature>
<comment type="caution">
    <text evidence="12">The sequence shown here is derived from an EMBL/GenBank/DDBJ whole genome shotgun (WGS) entry which is preliminary data.</text>
</comment>
<keyword evidence="13" id="KW-1185">Reference proteome</keyword>
<dbReference type="InterPro" id="IPR005845">
    <property type="entry name" value="A-D-PHexomutase_a/b/a-II"/>
</dbReference>
<dbReference type="GO" id="GO:0005975">
    <property type="term" value="P:carbohydrate metabolic process"/>
    <property type="evidence" value="ECO:0007669"/>
    <property type="project" value="InterPro"/>
</dbReference>
<sequence length="630" mass="65113">MTHSSQTRSESAAALETAALSTAASQWATNDPDPATAAALQELAARAGNSQEAAAELEDSFDGNLQFGTAGLRAVMGPGPNRMNRTVVRRAAAGVAAHLLVLAMPGTQGNADDAGSPSQPDPASQPDTDVTGPQANQQAGYRPRAVVGYDARHNSAIFAGETAAIFAAAGIETFLLPAALPTPVLAFAVRHLDCEAGVMVTASHNPSRDNGYKVYLGGRAVAPEARGVQIVAPHDAQIAAHIAAASTTREAGDTSAIPLAKGGWTVVGGELLASYKSAVAALADSEMFPSRELRIVHTSMHGVGHDTALDVLHRAGFTDIHAVPEQSAPDPDFPTVSFPNPEEPGAMDLAFALARQVGADVVLANDPDADRAAVGALDPATGQWRKFHGDEVGALLGAHLASRGGRAETSATPDPAQVPVFANSIVSSRLLARIAASAGYPHVQTLTGFKWISRVPGLTFGYEEALGYCVAPEVVRDKDGMSAGLLIAEMSAALKAQGRTLFDVLDDLALEHGLHASDQISIRVEDLAEITAMMARLRARPPAAFNGSVVVESTDLSVGTPELPATDALLYLTANDSRVIVRPSGTEPKLKCYLEVIVPVAARGELDAARSEAARALAGVAADVQAALGL</sequence>
<organism evidence="12 13">
    <name type="scientific">Arthrobacter livingstonensis</name>
    <dbReference type="NCBI Taxonomy" id="670078"/>
    <lineage>
        <taxon>Bacteria</taxon>
        <taxon>Bacillati</taxon>
        <taxon>Actinomycetota</taxon>
        <taxon>Actinomycetes</taxon>
        <taxon>Micrococcales</taxon>
        <taxon>Micrococcaceae</taxon>
        <taxon>Arthrobacter</taxon>
    </lineage>
</organism>
<dbReference type="InterPro" id="IPR036900">
    <property type="entry name" value="A-D-PHexomutase_C_sf"/>
</dbReference>
<dbReference type="SUPFAM" id="SSF53738">
    <property type="entry name" value="Phosphoglucomutase, first 3 domains"/>
    <property type="match status" value="3"/>
</dbReference>
<dbReference type="InterPro" id="IPR005844">
    <property type="entry name" value="A-D-PHexomutase_a/b/a-I"/>
</dbReference>
<dbReference type="PANTHER" id="PTHR45745:SF1">
    <property type="entry name" value="PHOSPHOGLUCOMUTASE 2B-RELATED"/>
    <property type="match status" value="1"/>
</dbReference>
<dbReference type="AlphaFoldDB" id="A0A2V5L3L0"/>
<keyword evidence="3" id="KW-0597">Phosphoprotein</keyword>
<dbReference type="PRINTS" id="PR00509">
    <property type="entry name" value="PGMPMM"/>
</dbReference>
<name>A0A2V5L3L0_9MICC</name>
<evidence type="ECO:0000256" key="1">
    <source>
        <dbReference type="ARBA" id="ARBA00001946"/>
    </source>
</evidence>